<dbReference type="AlphaFoldDB" id="A0A6A5WB05"/>
<evidence type="ECO:0000313" key="1">
    <source>
        <dbReference type="EMBL" id="KAF1998084.1"/>
    </source>
</evidence>
<keyword evidence="1" id="KW-0378">Hydrolase</keyword>
<name>A0A6A5WB05_9PLEO</name>
<accession>A0A6A5WB05</accession>
<gene>
    <name evidence="1" type="ORF">P154DRAFT_622060</name>
</gene>
<dbReference type="OrthoDB" id="2831684at2759"/>
<organism evidence="1 2">
    <name type="scientific">Amniculicola lignicola CBS 123094</name>
    <dbReference type="NCBI Taxonomy" id="1392246"/>
    <lineage>
        <taxon>Eukaryota</taxon>
        <taxon>Fungi</taxon>
        <taxon>Dikarya</taxon>
        <taxon>Ascomycota</taxon>
        <taxon>Pezizomycotina</taxon>
        <taxon>Dothideomycetes</taxon>
        <taxon>Pleosporomycetidae</taxon>
        <taxon>Pleosporales</taxon>
        <taxon>Amniculicolaceae</taxon>
        <taxon>Amniculicola</taxon>
    </lineage>
</organism>
<proteinExistence type="predicted"/>
<dbReference type="EMBL" id="ML977607">
    <property type="protein sequence ID" value="KAF1998084.1"/>
    <property type="molecule type" value="Genomic_DNA"/>
</dbReference>
<evidence type="ECO:0000313" key="2">
    <source>
        <dbReference type="Proteomes" id="UP000799779"/>
    </source>
</evidence>
<dbReference type="GO" id="GO:0016787">
    <property type="term" value="F:hydrolase activity"/>
    <property type="evidence" value="ECO:0007669"/>
    <property type="project" value="UniProtKB-KW"/>
</dbReference>
<reference evidence="1" key="1">
    <citation type="journal article" date="2020" name="Stud. Mycol.">
        <title>101 Dothideomycetes genomes: a test case for predicting lifestyles and emergence of pathogens.</title>
        <authorList>
            <person name="Haridas S."/>
            <person name="Albert R."/>
            <person name="Binder M."/>
            <person name="Bloem J."/>
            <person name="Labutti K."/>
            <person name="Salamov A."/>
            <person name="Andreopoulos B."/>
            <person name="Baker S."/>
            <person name="Barry K."/>
            <person name="Bills G."/>
            <person name="Bluhm B."/>
            <person name="Cannon C."/>
            <person name="Castanera R."/>
            <person name="Culley D."/>
            <person name="Daum C."/>
            <person name="Ezra D."/>
            <person name="Gonzalez J."/>
            <person name="Henrissat B."/>
            <person name="Kuo A."/>
            <person name="Liang C."/>
            <person name="Lipzen A."/>
            <person name="Lutzoni F."/>
            <person name="Magnuson J."/>
            <person name="Mondo S."/>
            <person name="Nolan M."/>
            <person name="Ohm R."/>
            <person name="Pangilinan J."/>
            <person name="Park H.-J."/>
            <person name="Ramirez L."/>
            <person name="Alfaro M."/>
            <person name="Sun H."/>
            <person name="Tritt A."/>
            <person name="Yoshinaga Y."/>
            <person name="Zwiers L.-H."/>
            <person name="Turgeon B."/>
            <person name="Goodwin S."/>
            <person name="Spatafora J."/>
            <person name="Crous P."/>
            <person name="Grigoriev I."/>
        </authorList>
    </citation>
    <scope>NUCLEOTIDE SEQUENCE</scope>
    <source>
        <strain evidence="1">CBS 123094</strain>
    </source>
</reference>
<dbReference type="Proteomes" id="UP000799779">
    <property type="component" value="Unassembled WGS sequence"/>
</dbReference>
<dbReference type="PANTHER" id="PTHR36183">
    <property type="entry name" value="BETA-GLUCURONIDASE"/>
    <property type="match status" value="1"/>
</dbReference>
<dbReference type="InterPro" id="IPR052974">
    <property type="entry name" value="GH79_Enzymes"/>
</dbReference>
<dbReference type="PANTHER" id="PTHR36183:SF2">
    <property type="entry name" value="BETA-GLUCURONIDASE C-TERMINAL DOMAIN-CONTAINING PROTEIN"/>
    <property type="match status" value="1"/>
</dbReference>
<dbReference type="Gene3D" id="3.20.20.80">
    <property type="entry name" value="Glycosidases"/>
    <property type="match status" value="1"/>
</dbReference>
<sequence>MPIVIAAKPTSAGEPVLQSFVSFSIEFAFFPDFAGNKNTPNTFSENLLNNFQSLQGSKPNIRVGGNTQDYVLFDLTLKIASKGIYVPSI</sequence>
<keyword evidence="2" id="KW-1185">Reference proteome</keyword>
<protein>
    <submittedName>
        <fullName evidence="1">Glycoside hydrolase family 79 protein</fullName>
    </submittedName>
</protein>